<keyword evidence="1" id="KW-0805">Transcription regulation</keyword>
<reference evidence="5 6" key="1">
    <citation type="submission" date="2020-08" db="EMBL/GenBank/DDBJ databases">
        <title>Genomic Encyclopedia of Type Strains, Phase IV (KMG-V): Genome sequencing to study the core and pangenomes of soil and plant-associated prokaryotes.</title>
        <authorList>
            <person name="Whitman W."/>
        </authorList>
    </citation>
    <scope>NUCLEOTIDE SEQUENCE [LARGE SCALE GENOMIC DNA]</scope>
    <source>
        <strain evidence="5 6">M2T3</strain>
    </source>
</reference>
<dbReference type="InterPro" id="IPR036390">
    <property type="entry name" value="WH_DNA-bd_sf"/>
</dbReference>
<evidence type="ECO:0000256" key="2">
    <source>
        <dbReference type="ARBA" id="ARBA00023125"/>
    </source>
</evidence>
<dbReference type="Pfam" id="PF01022">
    <property type="entry name" value="HTH_5"/>
    <property type="match status" value="1"/>
</dbReference>
<dbReference type="GO" id="GO:0003700">
    <property type="term" value="F:DNA-binding transcription factor activity"/>
    <property type="evidence" value="ECO:0007669"/>
    <property type="project" value="InterPro"/>
</dbReference>
<dbReference type="PRINTS" id="PR00778">
    <property type="entry name" value="HTHARSR"/>
</dbReference>
<name>A0A7X0MJ17_9SPHI</name>
<dbReference type="NCBIfam" id="NF033788">
    <property type="entry name" value="HTH_metalloreg"/>
    <property type="match status" value="1"/>
</dbReference>
<evidence type="ECO:0000259" key="4">
    <source>
        <dbReference type="PROSITE" id="PS50987"/>
    </source>
</evidence>
<dbReference type="Gene3D" id="1.10.10.10">
    <property type="entry name" value="Winged helix-like DNA-binding domain superfamily/Winged helix DNA-binding domain"/>
    <property type="match status" value="1"/>
</dbReference>
<sequence length="109" mass="11926">MGLTKTEIFTAEQNKIATLLKAMAHPARIAILQSIIKANACICGDLVDELGLAQATISQHLRELKNAGLIQGTIEGVSVCYCIHPENWKLLQNQLNAFFAAYIPQKNCC</sequence>
<dbReference type="SMART" id="SM00418">
    <property type="entry name" value="HTH_ARSR"/>
    <property type="match status" value="1"/>
</dbReference>
<dbReference type="RefSeq" id="WP_184625787.1">
    <property type="nucleotide sequence ID" value="NZ_JACHCC010000007.1"/>
</dbReference>
<evidence type="ECO:0000313" key="5">
    <source>
        <dbReference type="EMBL" id="MBB6500719.1"/>
    </source>
</evidence>
<feature type="domain" description="HTH arsR-type" evidence="4">
    <location>
        <begin position="8"/>
        <end position="102"/>
    </location>
</feature>
<proteinExistence type="predicted"/>
<dbReference type="EMBL" id="JACHCC010000007">
    <property type="protein sequence ID" value="MBB6500719.1"/>
    <property type="molecule type" value="Genomic_DNA"/>
</dbReference>
<dbReference type="InterPro" id="IPR001845">
    <property type="entry name" value="HTH_ArsR_DNA-bd_dom"/>
</dbReference>
<dbReference type="PANTHER" id="PTHR43132:SF2">
    <property type="entry name" value="ARSENICAL RESISTANCE OPERON REPRESSOR ARSR-RELATED"/>
    <property type="match status" value="1"/>
</dbReference>
<evidence type="ECO:0000256" key="3">
    <source>
        <dbReference type="ARBA" id="ARBA00023163"/>
    </source>
</evidence>
<dbReference type="InterPro" id="IPR051011">
    <property type="entry name" value="Metal_resp_trans_reg"/>
</dbReference>
<evidence type="ECO:0000313" key="6">
    <source>
        <dbReference type="Proteomes" id="UP000521017"/>
    </source>
</evidence>
<dbReference type="SUPFAM" id="SSF46785">
    <property type="entry name" value="Winged helix' DNA-binding domain"/>
    <property type="match status" value="1"/>
</dbReference>
<keyword evidence="3" id="KW-0804">Transcription</keyword>
<dbReference type="GO" id="GO:0003677">
    <property type="term" value="F:DNA binding"/>
    <property type="evidence" value="ECO:0007669"/>
    <property type="project" value="UniProtKB-KW"/>
</dbReference>
<dbReference type="AlphaFoldDB" id="A0A7X0MJ17"/>
<dbReference type="InterPro" id="IPR011991">
    <property type="entry name" value="ArsR-like_HTH"/>
</dbReference>
<comment type="caution">
    <text evidence="5">The sequence shown here is derived from an EMBL/GenBank/DDBJ whole genome shotgun (WGS) entry which is preliminary data.</text>
</comment>
<dbReference type="Proteomes" id="UP000521017">
    <property type="component" value="Unassembled WGS sequence"/>
</dbReference>
<evidence type="ECO:0000256" key="1">
    <source>
        <dbReference type="ARBA" id="ARBA00023015"/>
    </source>
</evidence>
<keyword evidence="2" id="KW-0238">DNA-binding</keyword>
<protein>
    <submittedName>
        <fullName evidence="5">Putative transcriptional regulator</fullName>
    </submittedName>
</protein>
<dbReference type="PROSITE" id="PS50987">
    <property type="entry name" value="HTH_ARSR_2"/>
    <property type="match status" value="1"/>
</dbReference>
<organism evidence="5 6">
    <name type="scientific">Pedobacter cryoconitis</name>
    <dbReference type="NCBI Taxonomy" id="188932"/>
    <lineage>
        <taxon>Bacteria</taxon>
        <taxon>Pseudomonadati</taxon>
        <taxon>Bacteroidota</taxon>
        <taxon>Sphingobacteriia</taxon>
        <taxon>Sphingobacteriales</taxon>
        <taxon>Sphingobacteriaceae</taxon>
        <taxon>Pedobacter</taxon>
    </lineage>
</organism>
<accession>A0A7X0MJ17</accession>
<gene>
    <name evidence="5" type="ORF">HDF25_002878</name>
</gene>
<dbReference type="InterPro" id="IPR036388">
    <property type="entry name" value="WH-like_DNA-bd_sf"/>
</dbReference>
<dbReference type="PANTHER" id="PTHR43132">
    <property type="entry name" value="ARSENICAL RESISTANCE OPERON REPRESSOR ARSR-RELATED"/>
    <property type="match status" value="1"/>
</dbReference>
<dbReference type="CDD" id="cd00090">
    <property type="entry name" value="HTH_ARSR"/>
    <property type="match status" value="1"/>
</dbReference>